<protein>
    <submittedName>
        <fullName evidence="5">Uncharacterized protein LOC109126408</fullName>
    </submittedName>
</protein>
<evidence type="ECO:0000313" key="4">
    <source>
        <dbReference type="Proteomes" id="UP000694864"/>
    </source>
</evidence>
<dbReference type="PANTHER" id="PTHR48475">
    <property type="entry name" value="RIBONUCLEASE H"/>
    <property type="match status" value="1"/>
</dbReference>
<reference evidence="4" key="1">
    <citation type="journal article" date="2014" name="Nat. Commun.">
        <title>The emerging biofuel crop Camelina sativa retains a highly undifferentiated hexaploid genome structure.</title>
        <authorList>
            <person name="Kagale S."/>
            <person name="Koh C."/>
            <person name="Nixon J."/>
            <person name="Bollina V."/>
            <person name="Clarke W.E."/>
            <person name="Tuteja R."/>
            <person name="Spillane C."/>
            <person name="Robinson S.J."/>
            <person name="Links M.G."/>
            <person name="Clarke C."/>
            <person name="Higgins E.E."/>
            <person name="Huebert T."/>
            <person name="Sharpe A.G."/>
            <person name="Parkin I.A."/>
        </authorList>
    </citation>
    <scope>NUCLEOTIDE SEQUENCE [LARGE SCALE GENOMIC DNA]</scope>
    <source>
        <strain evidence="4">cv. DH55</strain>
    </source>
</reference>
<dbReference type="Gene3D" id="3.30.420.10">
    <property type="entry name" value="Ribonuclease H-like superfamily/Ribonuclease H"/>
    <property type="match status" value="1"/>
</dbReference>
<dbReference type="InterPro" id="IPR002156">
    <property type="entry name" value="RNaseH_domain"/>
</dbReference>
<name>A0ABM1QFE3_CAMSA</name>
<dbReference type="Pfam" id="PF17921">
    <property type="entry name" value="Integrase_H2C2"/>
    <property type="match status" value="1"/>
</dbReference>
<evidence type="ECO:0000256" key="1">
    <source>
        <dbReference type="SAM" id="MobiDB-lite"/>
    </source>
</evidence>
<reference evidence="5" key="2">
    <citation type="submission" date="2025-08" db="UniProtKB">
        <authorList>
            <consortium name="RefSeq"/>
        </authorList>
    </citation>
    <scope>IDENTIFICATION</scope>
    <source>
        <tissue evidence="5">Leaf</tissue>
    </source>
</reference>
<accession>A0ABM1QFE3</accession>
<dbReference type="GeneID" id="109126408"/>
<dbReference type="PANTHER" id="PTHR48475:SF2">
    <property type="entry name" value="RIBONUCLEASE H"/>
    <property type="match status" value="1"/>
</dbReference>
<dbReference type="InterPro" id="IPR036397">
    <property type="entry name" value="RNaseH_sf"/>
</dbReference>
<evidence type="ECO:0000313" key="5">
    <source>
        <dbReference type="RefSeq" id="XP_019085481.1"/>
    </source>
</evidence>
<dbReference type="Proteomes" id="UP000694864">
    <property type="component" value="Chromosome 9"/>
</dbReference>
<proteinExistence type="predicted"/>
<organism evidence="4 5">
    <name type="scientific">Camelina sativa</name>
    <name type="common">False flax</name>
    <name type="synonym">Myagrum sativum</name>
    <dbReference type="NCBI Taxonomy" id="90675"/>
    <lineage>
        <taxon>Eukaryota</taxon>
        <taxon>Viridiplantae</taxon>
        <taxon>Streptophyta</taxon>
        <taxon>Embryophyta</taxon>
        <taxon>Tracheophyta</taxon>
        <taxon>Spermatophyta</taxon>
        <taxon>Magnoliopsida</taxon>
        <taxon>eudicotyledons</taxon>
        <taxon>Gunneridae</taxon>
        <taxon>Pentapetalae</taxon>
        <taxon>rosids</taxon>
        <taxon>malvids</taxon>
        <taxon>Brassicales</taxon>
        <taxon>Brassicaceae</taxon>
        <taxon>Camelineae</taxon>
        <taxon>Camelina</taxon>
    </lineage>
</organism>
<dbReference type="Gene3D" id="1.10.340.70">
    <property type="match status" value="1"/>
</dbReference>
<dbReference type="RefSeq" id="XP_019085481.1">
    <property type="nucleotide sequence ID" value="XM_019229936.1"/>
</dbReference>
<feature type="region of interest" description="Disordered" evidence="1">
    <location>
        <begin position="104"/>
        <end position="126"/>
    </location>
</feature>
<keyword evidence="4" id="KW-1185">Reference proteome</keyword>
<gene>
    <name evidence="5" type="primary">LOC109126408</name>
</gene>
<evidence type="ECO:0000259" key="3">
    <source>
        <dbReference type="Pfam" id="PF17921"/>
    </source>
</evidence>
<dbReference type="Pfam" id="PF13456">
    <property type="entry name" value="RVT_3"/>
    <property type="match status" value="1"/>
</dbReference>
<sequence>MKPSTNPSLLLVTNQVLGEYETKGGRMEAYLSIARELVAKFEDFEITKIPRSENSAADALASLASTSDPTTTRIIPVEIIQYPSIRLENSNVVTREMKMQLAAEEAAHKASADSLPPEDPAPVMPTPMEVHPPLAELDASQIPEPSGSPIDNQAVIPHATSSGTNSNSSGADDWRSPIWAYLEKGEFPADKWAARKLKVVSARYCVRSGILLRRSVAGLYLACVAGSEPAMLMRAVHDGPNGNHSGGRTLAFKIKRQGYFWSTMVTDCERYSRACEKC</sequence>
<feature type="domain" description="Integrase zinc-binding" evidence="3">
    <location>
        <begin position="231"/>
        <end position="278"/>
    </location>
</feature>
<dbReference type="InterPro" id="IPR041588">
    <property type="entry name" value="Integrase_H2C2"/>
</dbReference>
<feature type="domain" description="RNase H type-1" evidence="2">
    <location>
        <begin position="12"/>
        <end position="63"/>
    </location>
</feature>
<evidence type="ECO:0000259" key="2">
    <source>
        <dbReference type="Pfam" id="PF13456"/>
    </source>
</evidence>